<keyword evidence="7" id="KW-0812">Transmembrane</keyword>
<dbReference type="Proteomes" id="UP000465812">
    <property type="component" value="Chromosome"/>
</dbReference>
<dbReference type="Pfam" id="PF00501">
    <property type="entry name" value="AMP-binding"/>
    <property type="match status" value="1"/>
</dbReference>
<evidence type="ECO:0000256" key="7">
    <source>
        <dbReference type="SAM" id="Phobius"/>
    </source>
</evidence>
<dbReference type="RefSeq" id="WP_083099478.1">
    <property type="nucleotide sequence ID" value="NZ_AP022590.1"/>
</dbReference>
<evidence type="ECO:0000259" key="8">
    <source>
        <dbReference type="PROSITE" id="PS50075"/>
    </source>
</evidence>
<dbReference type="AlphaFoldDB" id="A0A1X0F9G8"/>
<evidence type="ECO:0000313" key="11">
    <source>
        <dbReference type="Proteomes" id="UP000192760"/>
    </source>
</evidence>
<keyword evidence="3" id="KW-0597">Phosphoprotein</keyword>
<dbReference type="GO" id="GO:0070566">
    <property type="term" value="F:adenylyltransferase activity"/>
    <property type="evidence" value="ECO:0007669"/>
    <property type="project" value="TreeGrafter"/>
</dbReference>
<keyword evidence="7" id="KW-0472">Membrane</keyword>
<keyword evidence="2" id="KW-0596">Phosphopantetheine</keyword>
<proteinExistence type="inferred from homology"/>
<dbReference type="Gene3D" id="1.10.1200.10">
    <property type="entry name" value="ACP-like"/>
    <property type="match status" value="1"/>
</dbReference>
<dbReference type="PROSITE" id="PS00455">
    <property type="entry name" value="AMP_BINDING"/>
    <property type="match status" value="1"/>
</dbReference>
<evidence type="ECO:0000256" key="2">
    <source>
        <dbReference type="ARBA" id="ARBA00022450"/>
    </source>
</evidence>
<dbReference type="InterPro" id="IPR040097">
    <property type="entry name" value="FAAL/FAAC"/>
</dbReference>
<dbReference type="CDD" id="cd05931">
    <property type="entry name" value="FAAL"/>
    <property type="match status" value="1"/>
</dbReference>
<dbReference type="STRING" id="560555.BST30_25870"/>
<comment type="similarity">
    <text evidence="1">Belongs to the ATP-dependent AMP-binding enzyme family.</text>
</comment>
<dbReference type="Gene3D" id="3.30.300.30">
    <property type="match status" value="1"/>
</dbReference>
<dbReference type="SUPFAM" id="SSF56801">
    <property type="entry name" value="Acetyl-CoA synthetase-like"/>
    <property type="match status" value="1"/>
</dbReference>
<dbReference type="Pfam" id="PF00550">
    <property type="entry name" value="PP-binding"/>
    <property type="match status" value="1"/>
</dbReference>
<keyword evidence="10" id="KW-0012">Acyltransferase</keyword>
<dbReference type="Gene3D" id="3.40.50.12780">
    <property type="entry name" value="N-terminal domain of ligase-like"/>
    <property type="match status" value="1"/>
</dbReference>
<evidence type="ECO:0000256" key="4">
    <source>
        <dbReference type="ARBA" id="ARBA00022598"/>
    </source>
</evidence>
<dbReference type="InterPro" id="IPR009081">
    <property type="entry name" value="PP-bd_ACP"/>
</dbReference>
<reference evidence="9" key="3">
    <citation type="submission" date="2020-02" db="EMBL/GenBank/DDBJ databases">
        <authorList>
            <person name="Matsumoto Y."/>
            <person name="Motooka D."/>
            <person name="Nakamura S."/>
        </authorList>
    </citation>
    <scope>NUCLEOTIDE SEQUENCE</scope>
    <source>
        <strain evidence="9">JCM 18113</strain>
    </source>
</reference>
<dbReference type="EMBL" id="MVHW01000046">
    <property type="protein sequence ID" value="ORA98380.1"/>
    <property type="molecule type" value="Genomic_DNA"/>
</dbReference>
<keyword evidence="10" id="KW-0808">Transferase</keyword>
<evidence type="ECO:0000256" key="3">
    <source>
        <dbReference type="ARBA" id="ARBA00022553"/>
    </source>
</evidence>
<dbReference type="CDD" id="cd07989">
    <property type="entry name" value="LPLAT_AGPAT-like"/>
    <property type="match status" value="1"/>
</dbReference>
<dbReference type="SMART" id="SM00563">
    <property type="entry name" value="PlsC"/>
    <property type="match status" value="1"/>
</dbReference>
<evidence type="ECO:0000256" key="5">
    <source>
        <dbReference type="ARBA" id="ARBA00022832"/>
    </source>
</evidence>
<dbReference type="PANTHER" id="PTHR22754">
    <property type="entry name" value="DISCO-INTERACTING PROTEIN 2 DIP2 -RELATED"/>
    <property type="match status" value="1"/>
</dbReference>
<evidence type="ECO:0000313" key="12">
    <source>
        <dbReference type="Proteomes" id="UP000465812"/>
    </source>
</evidence>
<dbReference type="GO" id="GO:0071766">
    <property type="term" value="P:Actinobacterium-type cell wall biogenesis"/>
    <property type="evidence" value="ECO:0007669"/>
    <property type="project" value="UniProtKB-ARBA"/>
</dbReference>
<dbReference type="GO" id="GO:0016874">
    <property type="term" value="F:ligase activity"/>
    <property type="evidence" value="ECO:0007669"/>
    <property type="project" value="UniProtKB-KW"/>
</dbReference>
<keyword evidence="6" id="KW-0443">Lipid metabolism</keyword>
<dbReference type="SUPFAM" id="SSF47336">
    <property type="entry name" value="ACP-like"/>
    <property type="match status" value="1"/>
</dbReference>
<evidence type="ECO:0000313" key="10">
    <source>
        <dbReference type="EMBL" id="ORA98380.1"/>
    </source>
</evidence>
<evidence type="ECO:0000313" key="9">
    <source>
        <dbReference type="EMBL" id="BBY38529.1"/>
    </source>
</evidence>
<dbReference type="GO" id="GO:0005886">
    <property type="term" value="C:plasma membrane"/>
    <property type="evidence" value="ECO:0007669"/>
    <property type="project" value="TreeGrafter"/>
</dbReference>
<dbReference type="InterPro" id="IPR020806">
    <property type="entry name" value="PKS_PP-bd"/>
</dbReference>
<dbReference type="GO" id="GO:0016746">
    <property type="term" value="F:acyltransferase activity"/>
    <property type="evidence" value="ECO:0007669"/>
    <property type="project" value="UniProtKB-KW"/>
</dbReference>
<reference evidence="10 11" key="1">
    <citation type="submission" date="2017-02" db="EMBL/GenBank/DDBJ databases">
        <title>The new phylogeny of genus Mycobacterium.</title>
        <authorList>
            <person name="Tortoli E."/>
            <person name="Trovato A."/>
            <person name="Cirillo D.M."/>
        </authorList>
    </citation>
    <scope>NUCLEOTIDE SEQUENCE [LARGE SCALE GENOMIC DNA]</scope>
    <source>
        <strain evidence="10 11">DSM 45255</strain>
    </source>
</reference>
<keyword evidence="5" id="KW-0276">Fatty acid metabolism</keyword>
<gene>
    <name evidence="10" type="ORF">BST30_25870</name>
    <name evidence="9" type="ORF">MMAN_26630</name>
</gene>
<dbReference type="InterPro" id="IPR036736">
    <property type="entry name" value="ACP-like_sf"/>
</dbReference>
<dbReference type="InterPro" id="IPR000873">
    <property type="entry name" value="AMP-dep_synth/lig_dom"/>
</dbReference>
<sequence length="927" mass="99100">MAPEERAAPVLALVRGLVAEVHPHATPPSVTLDSTFDNLGIGSLELAELLLRVQDKLGVALPPDTLANAETPRDLAAAVAHAHPASRSVRLDGRGMVSLPAAAPGALLPETASTLNDVLNYHVAANPDRTHIRVLDDDGGPVDLTYAALRQEAAALAAGLIAHDVVPGETVAIMLPTCRAYFVTFAGVVVAGAVPVPVYPPARPSQLADHLRRTAGILANARATLLVTVPEAVTLGHLLRANVESLRHVVVPESLTGASEDVLPRPCADDLALVQYTSGSTGQPKGVALTHSNLLANIRVMGQAAAASGSDTFVSWLPLYHDMGLIGAWLGCMYFGVPLVVMSPQSFLIRPSRWLWAIHANRATMSAGPNFAYELCLSKIRDDEIEGLDLSSWRLAYNGAEPVSAATIERFGDRFAPYGFRREAMTPVYGLAESSVGLAFPPLGRGPLVDRIRRDTFVRSGRAEAARPGEADLRFVACGRPLPGHEIRIVDAAGTELGDRCEGRVEFRGPSATAGYFNNAPATRSLFHDDWLDTGDLGYLADADLYVTGRVKDVIIRAGRNLHPAELEEAVGNLKGVRKGCVAVFASPDPSGGAERLVILAETRATGDDARAALHSEIGATTVDLLGVAPDDVVLAPPRTVLKTSSGKIRRAATQAIYQAGKIGARPRAVWWELARLRLRGAIPSIRRARRVGAAVAFAVWAWVVYAVLGLSVVVLLLLLPRPRWRWWVAQGAARLLARFTGTAITVRGLDHLPRGTSIVVANHPSWIDPLVLASVMPQSFRFVAAEVLEHQGLNGFVLKRLGQHFVERHEREHGVADTGRLTTLVRAGQSLVIFPEGRLARAPGLRPFRMGAFAVAARSGVPVVPVAIRGTRTILRPEHHFPRRGAVDITVGEPIRTSGADWAAAVELQHAVRKAVLGLSGEPDLE</sequence>
<dbReference type="Proteomes" id="UP000192760">
    <property type="component" value="Unassembled WGS sequence"/>
</dbReference>
<dbReference type="Pfam" id="PF01553">
    <property type="entry name" value="Acyltransferase"/>
    <property type="match status" value="1"/>
</dbReference>
<feature type="domain" description="Carrier" evidence="8">
    <location>
        <begin position="8"/>
        <end position="83"/>
    </location>
</feature>
<evidence type="ECO:0000256" key="1">
    <source>
        <dbReference type="ARBA" id="ARBA00006432"/>
    </source>
</evidence>
<organism evidence="10 11">
    <name type="scientific">Mycobacterium mantenii</name>
    <dbReference type="NCBI Taxonomy" id="560555"/>
    <lineage>
        <taxon>Bacteria</taxon>
        <taxon>Bacillati</taxon>
        <taxon>Actinomycetota</taxon>
        <taxon>Actinomycetes</taxon>
        <taxon>Mycobacteriales</taxon>
        <taxon>Mycobacteriaceae</taxon>
        <taxon>Mycobacterium</taxon>
        <taxon>Mycobacterium avium complex (MAC)</taxon>
    </lineage>
</organism>
<dbReference type="InterPro" id="IPR045851">
    <property type="entry name" value="AMP-bd_C_sf"/>
</dbReference>
<dbReference type="SMART" id="SM00823">
    <property type="entry name" value="PKS_PP"/>
    <property type="match status" value="1"/>
</dbReference>
<feature type="transmembrane region" description="Helical" evidence="7">
    <location>
        <begin position="694"/>
        <end position="720"/>
    </location>
</feature>
<reference evidence="9 12" key="2">
    <citation type="journal article" date="2019" name="Emerg. Microbes Infect.">
        <title>Comprehensive subspecies identification of 175 nontuberculous mycobacteria species based on 7547 genomic profiles.</title>
        <authorList>
            <person name="Matsumoto Y."/>
            <person name="Kinjo T."/>
            <person name="Motooka D."/>
            <person name="Nabeya D."/>
            <person name="Jung N."/>
            <person name="Uechi K."/>
            <person name="Horii T."/>
            <person name="Iida T."/>
            <person name="Fujita J."/>
            <person name="Nakamura S."/>
        </authorList>
    </citation>
    <scope>NUCLEOTIDE SEQUENCE [LARGE SCALE GENOMIC DNA]</scope>
    <source>
        <strain evidence="9 12">JCM 18113</strain>
    </source>
</reference>
<dbReference type="SUPFAM" id="SSF69593">
    <property type="entry name" value="Glycerol-3-phosphate (1)-acyltransferase"/>
    <property type="match status" value="1"/>
</dbReference>
<dbReference type="GO" id="GO:0031177">
    <property type="term" value="F:phosphopantetheine binding"/>
    <property type="evidence" value="ECO:0007669"/>
    <property type="project" value="InterPro"/>
</dbReference>
<dbReference type="GO" id="GO:0006633">
    <property type="term" value="P:fatty acid biosynthetic process"/>
    <property type="evidence" value="ECO:0007669"/>
    <property type="project" value="TreeGrafter"/>
</dbReference>
<dbReference type="PROSITE" id="PS50075">
    <property type="entry name" value="CARRIER"/>
    <property type="match status" value="1"/>
</dbReference>
<dbReference type="InterPro" id="IPR042099">
    <property type="entry name" value="ANL_N_sf"/>
</dbReference>
<dbReference type="EMBL" id="AP022590">
    <property type="protein sequence ID" value="BBY38529.1"/>
    <property type="molecule type" value="Genomic_DNA"/>
</dbReference>
<keyword evidence="4" id="KW-0436">Ligase</keyword>
<protein>
    <submittedName>
        <fullName evidence="9">Acyl-CoA synthetase</fullName>
    </submittedName>
    <submittedName>
        <fullName evidence="10">Acyl-phosphate glycerol 3-phosphate acyltransferase</fullName>
    </submittedName>
</protein>
<dbReference type="InterPro" id="IPR020845">
    <property type="entry name" value="AMP-binding_CS"/>
</dbReference>
<dbReference type="PANTHER" id="PTHR22754:SF32">
    <property type="entry name" value="DISCO-INTERACTING PROTEIN 2"/>
    <property type="match status" value="1"/>
</dbReference>
<keyword evidence="7" id="KW-1133">Transmembrane helix</keyword>
<keyword evidence="12" id="KW-1185">Reference proteome</keyword>
<accession>A0A1X0F9G8</accession>
<name>A0A1X0F9G8_MYCNT</name>
<evidence type="ECO:0000256" key="6">
    <source>
        <dbReference type="ARBA" id="ARBA00023098"/>
    </source>
</evidence>
<dbReference type="FunFam" id="3.40.50.12780:FF:000013">
    <property type="entry name" value="Long-chain-fatty-acid--AMP ligase FadD32"/>
    <property type="match status" value="1"/>
</dbReference>
<dbReference type="InterPro" id="IPR002123">
    <property type="entry name" value="Plipid/glycerol_acylTrfase"/>
</dbReference>